<protein>
    <recommendedName>
        <fullName evidence="4">HTH arsR-type domain-containing protein</fullName>
    </recommendedName>
</protein>
<dbReference type="Proteomes" id="UP000217564">
    <property type="component" value="Unassembled WGS sequence"/>
</dbReference>
<evidence type="ECO:0000256" key="1">
    <source>
        <dbReference type="ARBA" id="ARBA00023015"/>
    </source>
</evidence>
<dbReference type="InterPro" id="IPR001845">
    <property type="entry name" value="HTH_ArsR_DNA-bd_dom"/>
</dbReference>
<dbReference type="SMART" id="SM00418">
    <property type="entry name" value="HTH_ARSR"/>
    <property type="match status" value="1"/>
</dbReference>
<keyword evidence="2" id="KW-0238">DNA-binding</keyword>
<reference evidence="5 6" key="1">
    <citation type="journal article" date="2017" name="Elife">
        <title>Extensive horizontal gene transfer in cheese-associated bacteria.</title>
        <authorList>
            <person name="Bonham K.S."/>
            <person name="Wolfe B.E."/>
            <person name="Dutton R.J."/>
        </authorList>
    </citation>
    <scope>NUCLEOTIDE SEQUENCE [LARGE SCALE GENOMIC DNA]</scope>
    <source>
        <strain evidence="5 6">947_7</strain>
    </source>
</reference>
<dbReference type="InterPro" id="IPR011991">
    <property type="entry name" value="ArsR-like_HTH"/>
</dbReference>
<keyword evidence="1" id="KW-0805">Transcription regulation</keyword>
<dbReference type="Pfam" id="PF01022">
    <property type="entry name" value="HTH_5"/>
    <property type="match status" value="1"/>
</dbReference>
<dbReference type="GO" id="GO:0003677">
    <property type="term" value="F:DNA binding"/>
    <property type="evidence" value="ECO:0007669"/>
    <property type="project" value="UniProtKB-KW"/>
</dbReference>
<gene>
    <name evidence="5" type="ORF">CIK64_14100</name>
</gene>
<dbReference type="PANTHER" id="PTHR33154">
    <property type="entry name" value="TRANSCRIPTIONAL REGULATOR, ARSR FAMILY"/>
    <property type="match status" value="1"/>
</dbReference>
<dbReference type="PROSITE" id="PS50987">
    <property type="entry name" value="HTH_ARSR_2"/>
    <property type="match status" value="1"/>
</dbReference>
<dbReference type="AlphaFoldDB" id="A0A2A3Z1C9"/>
<evidence type="ECO:0000256" key="2">
    <source>
        <dbReference type="ARBA" id="ARBA00023125"/>
    </source>
</evidence>
<proteinExistence type="predicted"/>
<dbReference type="PANTHER" id="PTHR33154:SF33">
    <property type="entry name" value="TRANSCRIPTIONAL REPRESSOR SDPR"/>
    <property type="match status" value="1"/>
</dbReference>
<evidence type="ECO:0000313" key="6">
    <source>
        <dbReference type="Proteomes" id="UP000217564"/>
    </source>
</evidence>
<dbReference type="InterPro" id="IPR036388">
    <property type="entry name" value="WH-like_DNA-bd_sf"/>
</dbReference>
<dbReference type="CDD" id="cd00090">
    <property type="entry name" value="HTH_ARSR"/>
    <property type="match status" value="1"/>
</dbReference>
<feature type="domain" description="HTH arsR-type" evidence="4">
    <location>
        <begin position="1"/>
        <end position="106"/>
    </location>
</feature>
<evidence type="ECO:0000313" key="5">
    <source>
        <dbReference type="EMBL" id="PCC45852.1"/>
    </source>
</evidence>
<sequence length="106" mass="11728">MDTVRIVDLTAIFAALANPKRRRILASLREPERHYQPNPGIDMREMGVCVSQVSAHLGVSAATASQFLAQLRDVGLLTSQRIGKFTYYQRNDQQVQAVADAVQSSI</sequence>
<keyword evidence="3" id="KW-0804">Transcription</keyword>
<dbReference type="Gene3D" id="1.10.10.10">
    <property type="entry name" value="Winged helix-like DNA-binding domain superfamily/Winged helix DNA-binding domain"/>
    <property type="match status" value="1"/>
</dbReference>
<evidence type="ECO:0000259" key="4">
    <source>
        <dbReference type="PROSITE" id="PS50987"/>
    </source>
</evidence>
<evidence type="ECO:0000256" key="3">
    <source>
        <dbReference type="ARBA" id="ARBA00023163"/>
    </source>
</evidence>
<accession>A0A2A3Z1C9</accession>
<dbReference type="InterPro" id="IPR036390">
    <property type="entry name" value="WH_DNA-bd_sf"/>
</dbReference>
<dbReference type="InterPro" id="IPR051081">
    <property type="entry name" value="HTH_MetalResp_TranReg"/>
</dbReference>
<comment type="caution">
    <text evidence="5">The sequence shown here is derived from an EMBL/GenBank/DDBJ whole genome shotgun (WGS) entry which is preliminary data.</text>
</comment>
<dbReference type="SUPFAM" id="SSF46785">
    <property type="entry name" value="Winged helix' DNA-binding domain"/>
    <property type="match status" value="1"/>
</dbReference>
<dbReference type="EMBL" id="NRGP01000019">
    <property type="protein sequence ID" value="PCC45852.1"/>
    <property type="molecule type" value="Genomic_DNA"/>
</dbReference>
<organism evidence="5 6">
    <name type="scientific">Brevibacterium aurantiacum</name>
    <dbReference type="NCBI Taxonomy" id="273384"/>
    <lineage>
        <taxon>Bacteria</taxon>
        <taxon>Bacillati</taxon>
        <taxon>Actinomycetota</taxon>
        <taxon>Actinomycetes</taxon>
        <taxon>Micrococcales</taxon>
        <taxon>Brevibacteriaceae</taxon>
        <taxon>Brevibacterium</taxon>
    </lineage>
</organism>
<name>A0A2A3Z1C9_BREAU</name>
<dbReference type="GO" id="GO:0003700">
    <property type="term" value="F:DNA-binding transcription factor activity"/>
    <property type="evidence" value="ECO:0007669"/>
    <property type="project" value="InterPro"/>
</dbReference>